<keyword evidence="3 5" id="KW-0720">Serine protease</keyword>
<evidence type="ECO:0000313" key="9">
    <source>
        <dbReference type="EMBL" id="RCG33091.1"/>
    </source>
</evidence>
<comment type="caution">
    <text evidence="9">The sequence shown here is derived from an EMBL/GenBank/DDBJ whole genome shotgun (WGS) entry which is preliminary data.</text>
</comment>
<dbReference type="PANTHER" id="PTHR10795">
    <property type="entry name" value="PROPROTEIN CONVERTASE SUBTILISIN/KEXIN"/>
    <property type="match status" value="1"/>
</dbReference>
<keyword evidence="1 5" id="KW-0645">Protease</keyword>
<dbReference type="Pfam" id="PF02225">
    <property type="entry name" value="PA"/>
    <property type="match status" value="1"/>
</dbReference>
<evidence type="ECO:0000256" key="4">
    <source>
        <dbReference type="PIRSR" id="PIRSR615500-1"/>
    </source>
</evidence>
<evidence type="ECO:0000259" key="7">
    <source>
        <dbReference type="Pfam" id="PF02225"/>
    </source>
</evidence>
<evidence type="ECO:0000256" key="2">
    <source>
        <dbReference type="ARBA" id="ARBA00022801"/>
    </source>
</evidence>
<feature type="domain" description="PA" evidence="7">
    <location>
        <begin position="507"/>
        <end position="567"/>
    </location>
</feature>
<dbReference type="InterPro" id="IPR041469">
    <property type="entry name" value="Subtilisin-like_FN3"/>
</dbReference>
<dbReference type="InterPro" id="IPR000209">
    <property type="entry name" value="Peptidase_S8/S53_dom"/>
</dbReference>
<organism evidence="9 10">
    <name type="scientific">Sphaerisporangium album</name>
    <dbReference type="NCBI Taxonomy" id="509200"/>
    <lineage>
        <taxon>Bacteria</taxon>
        <taxon>Bacillati</taxon>
        <taxon>Actinomycetota</taxon>
        <taxon>Actinomycetes</taxon>
        <taxon>Streptosporangiales</taxon>
        <taxon>Streptosporangiaceae</taxon>
        <taxon>Sphaerisporangium</taxon>
    </lineage>
</organism>
<dbReference type="CDD" id="cd02120">
    <property type="entry name" value="PA_subtilisin_like"/>
    <property type="match status" value="1"/>
</dbReference>
<evidence type="ECO:0000256" key="3">
    <source>
        <dbReference type="ARBA" id="ARBA00022825"/>
    </source>
</evidence>
<dbReference type="PROSITE" id="PS51892">
    <property type="entry name" value="SUBTILASE"/>
    <property type="match status" value="1"/>
</dbReference>
<dbReference type="InterPro" id="IPR034197">
    <property type="entry name" value="Peptidases_S8_3"/>
</dbReference>
<dbReference type="PRINTS" id="PR00723">
    <property type="entry name" value="SUBTILISIN"/>
</dbReference>
<keyword evidence="10" id="KW-1185">Reference proteome</keyword>
<dbReference type="GO" id="GO:0006508">
    <property type="term" value="P:proteolysis"/>
    <property type="evidence" value="ECO:0007669"/>
    <property type="project" value="UniProtKB-KW"/>
</dbReference>
<feature type="domain" description="Subtilisin-like protease fibronectin type-III" evidence="8">
    <location>
        <begin position="734"/>
        <end position="828"/>
    </location>
</feature>
<evidence type="ECO:0000313" key="10">
    <source>
        <dbReference type="Proteomes" id="UP000253094"/>
    </source>
</evidence>
<evidence type="ECO:0000259" key="8">
    <source>
        <dbReference type="Pfam" id="PF17766"/>
    </source>
</evidence>
<feature type="active site" description="Charge relay system" evidence="4 5">
    <location>
        <position position="251"/>
    </location>
</feature>
<dbReference type="InterPro" id="IPR045051">
    <property type="entry name" value="SBT"/>
</dbReference>
<dbReference type="Pfam" id="PF00082">
    <property type="entry name" value="Peptidase_S8"/>
    <property type="match status" value="1"/>
</dbReference>
<reference evidence="9 10" key="1">
    <citation type="submission" date="2018-06" db="EMBL/GenBank/DDBJ databases">
        <title>Sphaerisporangium craniellae sp. nov., isolated from a marine sponge in the South China Sea.</title>
        <authorList>
            <person name="Li L."/>
        </authorList>
    </citation>
    <scope>NUCLEOTIDE SEQUENCE [LARGE SCALE GENOMIC DNA]</scope>
    <source>
        <strain evidence="9 10">CCTCC AA 208026</strain>
    </source>
</reference>
<evidence type="ECO:0000256" key="5">
    <source>
        <dbReference type="PROSITE-ProRule" id="PRU01240"/>
    </source>
</evidence>
<protein>
    <submittedName>
        <fullName evidence="9">Serine protease</fullName>
    </submittedName>
</protein>
<dbReference type="InterPro" id="IPR036852">
    <property type="entry name" value="Peptidase_S8/S53_dom_sf"/>
</dbReference>
<feature type="domain" description="Peptidase S8/S53" evidence="6">
    <location>
        <begin position="242"/>
        <end position="687"/>
    </location>
</feature>
<dbReference type="GO" id="GO:0004252">
    <property type="term" value="F:serine-type endopeptidase activity"/>
    <property type="evidence" value="ECO:0007669"/>
    <property type="project" value="UniProtKB-UniRule"/>
</dbReference>
<dbReference type="Pfam" id="PF17766">
    <property type="entry name" value="fn3_6"/>
    <property type="match status" value="1"/>
</dbReference>
<dbReference type="OrthoDB" id="614750at2"/>
<accession>A0A367FS22</accession>
<dbReference type="Proteomes" id="UP000253094">
    <property type="component" value="Unassembled WGS sequence"/>
</dbReference>
<dbReference type="Gene3D" id="3.40.50.200">
    <property type="entry name" value="Peptidase S8/S53 domain"/>
    <property type="match status" value="1"/>
</dbReference>
<dbReference type="SUPFAM" id="SSF52743">
    <property type="entry name" value="Subtilisin-like"/>
    <property type="match status" value="1"/>
</dbReference>
<sequence>MRAARLLHALWTAGPSGPHGGAVPSNPLPLLLSRTRRAVAVGAGLVLIGAISPAVPASATPTPGPATASTAKWKATPLTVVDRVQGAKSPSGKLAKSDTALFKATGSAPVNVVVKLDYDSLAAYKGGVDGLKGTSPQVTGKSLDIKSDAAKKYEKHIEDVENAFVSALGKSVPGAKAGQRLRTVYGGIAVKVPANKAVELLKLPGVAAVQEDKLQQPLTDSSPEFIGAPTIYNQLGGSPSSGKGVIYGNLDSGVWPEHPSFKDPGTLPAPPPTKDGTPRVCNFGDNPLTPATDVFVCNNKLIGGRPFLDTYNAVFGGEVYPDSARDSNGHGTHTATTSAGGPVADANPLGISRGPIHGIAPAAAVSVYKICGAEGCFPSDSAAAVGRAILDGVRVINFSISGGSDPYSDPVELAFLDAYAAGVFVSASAGNSGPGAATTDHHSPWVTTVAASTQTRTYRSTVTLTGAGGATATVSGASITAGISSPLPVVSAAAPPYSDPLCVKTPPAGLFAGKIVVCQRGPNRVMKGFTVKQGGAAGMIMYNATPLDVMTDNHWLPAVHVDQPDSTTLLNFLAANPGATAKFTQGTKTTWQGDAMTSFSSRGPGGDFLKPDVTAPGLHILAGGTPTPESPAEGPAGNLFQAIAGTSMSSPHVAGAGALLFALHPDWTPGQVKSALETTAKTSVTKEDRVTPADPFDYGGGRIDLTKAGDPGLTLDETAANYAASAADPLNRIDLNVPSVNAPIMPGAITAKRTVKNVTGKTLTYTATGTAPSGASVTVLPPLFSVKPGKSQDLTVLIAAPDLPDGQYFGQVNLKQVGGSRNLHLPVAFYRQEGAVPVDQTCTPATIAKNTGESTCTVTVENTTLKDTEVSALTTLDSKLRINSVTGATKVGSQIATAKAALAGRQPDKPGIAPGTGPAGYLPLDLFGITPTPIGDEEAINFNVPGFVYAGRTYNRIGVVSNGYSIPGGSSGSADVDYVPQTLPDPAAPNNELASYWTDLDGTGAPGIFAGTLTDGVDTWLVLEWRVHLFGQTGLKVFQQWIGVNGSEDITYSYDPSNLPGDPGPSYGLTVGAENAEGTAGGQISGPPVEDYRVSSTPGAPGGKLTYTLKVKGVTSGVGSVTTATSTPEVKGVTVEVDKITVQ</sequence>
<dbReference type="Gene3D" id="2.60.40.2310">
    <property type="match status" value="1"/>
</dbReference>
<feature type="active site" description="Charge relay system" evidence="4 5">
    <location>
        <position position="647"/>
    </location>
</feature>
<dbReference type="CDD" id="cd04852">
    <property type="entry name" value="Peptidases_S8_3"/>
    <property type="match status" value="1"/>
</dbReference>
<evidence type="ECO:0000259" key="6">
    <source>
        <dbReference type="Pfam" id="PF00082"/>
    </source>
</evidence>
<keyword evidence="2 5" id="KW-0378">Hydrolase</keyword>
<name>A0A367FS22_9ACTN</name>
<proteinExistence type="inferred from homology"/>
<comment type="similarity">
    <text evidence="5">Belongs to the peptidase S8 family.</text>
</comment>
<dbReference type="Gene3D" id="3.50.30.30">
    <property type="match status" value="1"/>
</dbReference>
<dbReference type="AlphaFoldDB" id="A0A367FS22"/>
<evidence type="ECO:0000256" key="1">
    <source>
        <dbReference type="ARBA" id="ARBA00022670"/>
    </source>
</evidence>
<gene>
    <name evidence="9" type="ORF">DQ384_01205</name>
</gene>
<dbReference type="InterPro" id="IPR023828">
    <property type="entry name" value="Peptidase_S8_Ser-AS"/>
</dbReference>
<dbReference type="InterPro" id="IPR003137">
    <property type="entry name" value="PA_domain"/>
</dbReference>
<dbReference type="InterPro" id="IPR015500">
    <property type="entry name" value="Peptidase_S8_subtilisin-rel"/>
</dbReference>
<dbReference type="EMBL" id="QOIL01000001">
    <property type="protein sequence ID" value="RCG33091.1"/>
    <property type="molecule type" value="Genomic_DNA"/>
</dbReference>
<dbReference type="PROSITE" id="PS00138">
    <property type="entry name" value="SUBTILASE_SER"/>
    <property type="match status" value="1"/>
</dbReference>
<feature type="active site" description="Charge relay system" evidence="4 5">
    <location>
        <position position="330"/>
    </location>
</feature>